<feature type="compositionally biased region" description="Gly residues" evidence="1">
    <location>
        <begin position="467"/>
        <end position="487"/>
    </location>
</feature>
<feature type="compositionally biased region" description="Basic and acidic residues" evidence="1">
    <location>
        <begin position="302"/>
        <end position="316"/>
    </location>
</feature>
<comment type="caution">
    <text evidence="2">The sequence shown here is derived from an EMBL/GenBank/DDBJ whole genome shotgun (WGS) entry which is preliminary data.</text>
</comment>
<keyword evidence="2" id="KW-0670">Pyruvate</keyword>
<dbReference type="AlphaFoldDB" id="A0A1R1STB1"/>
<feature type="region of interest" description="Disordered" evidence="1">
    <location>
        <begin position="206"/>
        <end position="364"/>
    </location>
</feature>
<name>A0A1R1STB1_9ACTN</name>
<feature type="compositionally biased region" description="Gly residues" evidence="1">
    <location>
        <begin position="219"/>
        <end position="238"/>
    </location>
</feature>
<dbReference type="GO" id="GO:0016301">
    <property type="term" value="F:kinase activity"/>
    <property type="evidence" value="ECO:0007669"/>
    <property type="project" value="UniProtKB-KW"/>
</dbReference>
<evidence type="ECO:0000313" key="2">
    <source>
        <dbReference type="EMBL" id="OMI41550.1"/>
    </source>
</evidence>
<evidence type="ECO:0000256" key="1">
    <source>
        <dbReference type="SAM" id="MobiDB-lite"/>
    </source>
</evidence>
<keyword evidence="3" id="KW-1185">Reference proteome</keyword>
<dbReference type="Proteomes" id="UP000186168">
    <property type="component" value="Unassembled WGS sequence"/>
</dbReference>
<proteinExistence type="predicted"/>
<keyword evidence="2" id="KW-0808">Transferase</keyword>
<accession>A0A1R1STB1</accession>
<reference evidence="2 3" key="1">
    <citation type="submission" date="2013-05" db="EMBL/GenBank/DDBJ databases">
        <title>Genome sequence of Streptomyces sparsogenes DSM 40356.</title>
        <authorList>
            <person name="Coyne S."/>
            <person name="Seebeck F.P."/>
        </authorList>
    </citation>
    <scope>NUCLEOTIDE SEQUENCE [LARGE SCALE GENOMIC DNA]</scope>
    <source>
        <strain evidence="2 3">DSM 40356</strain>
    </source>
</reference>
<gene>
    <name evidence="2" type="ORF">SPAR_00125</name>
</gene>
<sequence>MRGRSCEGLLVGGGQRAGVLPQQPLDVFGEHVHFEVDRVAGLLDAEGGQGEGRRDEADGEVVRARVDHGQADAVDRDGALLDDVAAEVGGERDRDDLPVLGGLALDDGAGAVDVALHQMTAQAPAERHGALQVDAGADGEGAEAGAVQGLGHDVGGEPAVLEVDDGEADAVDGDRVAVLGAFGDDGAADQEAGRVAEVLDGDDLTQFFDDSGEHSALLGDGGVGDGGGGGRFGGGGDAQVGAEPQDIGHRQAQRLRDGGDSRVGEGGGARAEQDGGQVADDLVDGAGGEERPGEGGAALQQDRADPAREQLVEHGGDVQAPPAGGARQPDGVGARQPGGGHVLGDGDQRGGRAVQDPGARGDRGVAVEHDAQRLADALRAARGEVRVVGAQGAGADDDGVRLGAQPVHIGPGGGGGDPAAGAVGGRAAPVEGRGVLPQHEGAAVPYGGQPGLVDRRGLLGEQAALDGGPGGGQGGGPARGPVGGVGDGVDDAGDPGLQQGLGAGAGAAGVVAGLQGDDGGAAAGPLTGVPQGVDLGVRAAGPLVPALARDPAVGVEDHAADDGVGAGVAEAPGGERHGTAHRFGFGCGGHRVLLPLRARTPGLSR</sequence>
<feature type="region of interest" description="Disordered" evidence="1">
    <location>
        <begin position="463"/>
        <end position="490"/>
    </location>
</feature>
<dbReference type="EMBL" id="ASQP01000003">
    <property type="protein sequence ID" value="OMI41550.1"/>
    <property type="molecule type" value="Genomic_DNA"/>
</dbReference>
<keyword evidence="2" id="KW-0418">Kinase</keyword>
<feature type="compositionally biased region" description="Basic and acidic residues" evidence="1">
    <location>
        <begin position="246"/>
        <end position="263"/>
    </location>
</feature>
<organism evidence="2 3">
    <name type="scientific">Streptomyces sparsogenes DSM 40356</name>
    <dbReference type="NCBI Taxonomy" id="1331668"/>
    <lineage>
        <taxon>Bacteria</taxon>
        <taxon>Bacillati</taxon>
        <taxon>Actinomycetota</taxon>
        <taxon>Actinomycetes</taxon>
        <taxon>Kitasatosporales</taxon>
        <taxon>Streptomycetaceae</taxon>
        <taxon>Streptomyces</taxon>
    </lineage>
</organism>
<protein>
    <submittedName>
        <fullName evidence="2">Phosphoenolpyruvate synthase/pyruvate phosphate dikinase</fullName>
    </submittedName>
</protein>
<evidence type="ECO:0000313" key="3">
    <source>
        <dbReference type="Proteomes" id="UP000186168"/>
    </source>
</evidence>